<dbReference type="NCBIfam" id="TIGR00197">
    <property type="entry name" value="yjeF_nterm"/>
    <property type="match status" value="1"/>
</dbReference>
<proteinExistence type="inferred from homology"/>
<feature type="binding site" evidence="18">
    <location>
        <position position="156"/>
    </location>
    <ligand>
        <name>K(+)</name>
        <dbReference type="ChEBI" id="CHEBI:29103"/>
    </ligand>
</feature>
<dbReference type="GO" id="GO:0005524">
    <property type="term" value="F:ATP binding"/>
    <property type="evidence" value="ECO:0007669"/>
    <property type="project" value="UniProtKB-UniRule"/>
</dbReference>
<dbReference type="NCBIfam" id="TIGR00196">
    <property type="entry name" value="yjeF_cterm"/>
    <property type="match status" value="1"/>
</dbReference>
<comment type="function">
    <text evidence="17">Catalyzes the dehydration of the S-form of NAD(P)HX at the expense of ADP, which is converted to AMP. Together with NAD(P)HX epimerase, which catalyzes the epimerization of the S- and R-forms, the enzyme allows the repair of both epimers of NAD(P)HX, a damaged form of NAD(P)H that is a result of enzymatic or heat-dependent hydration.</text>
</comment>
<evidence type="ECO:0000256" key="5">
    <source>
        <dbReference type="ARBA" id="ARBA00022723"/>
    </source>
</evidence>
<keyword evidence="5 18" id="KW-0479">Metal-binding</keyword>
<dbReference type="Gene3D" id="3.40.1190.20">
    <property type="match status" value="1"/>
</dbReference>
<dbReference type="InterPro" id="IPR000631">
    <property type="entry name" value="CARKD"/>
</dbReference>
<comment type="subunit">
    <text evidence="17">Homotetramer.</text>
</comment>
<keyword evidence="6 17" id="KW-0547">Nucleotide-binding</keyword>
<evidence type="ECO:0000256" key="3">
    <source>
        <dbReference type="ARBA" id="ARBA00006001"/>
    </source>
</evidence>
<evidence type="ECO:0000313" key="22">
    <source>
        <dbReference type="EMBL" id="PXV95770.1"/>
    </source>
</evidence>
<evidence type="ECO:0000256" key="10">
    <source>
        <dbReference type="ARBA" id="ARBA00023027"/>
    </source>
</evidence>
<feature type="binding site" evidence="18">
    <location>
        <position position="59"/>
    </location>
    <ligand>
        <name>K(+)</name>
        <dbReference type="ChEBI" id="CHEBI:29103"/>
    </ligand>
</feature>
<dbReference type="InterPro" id="IPR030677">
    <property type="entry name" value="Nnr"/>
</dbReference>
<dbReference type="PROSITE" id="PS51385">
    <property type="entry name" value="YJEF_N"/>
    <property type="match status" value="1"/>
</dbReference>
<comment type="function">
    <text evidence="18">Catalyzes the epimerization of the S- and R-forms of NAD(P)HX, a damaged form of NAD(P)H that is a result of enzymatic or heat-dependent hydration. This is a prerequisite for the S-specific NAD(P)H-hydrate dehydratase to allow the repair of both epimers of NAD(P)HX.</text>
</comment>
<dbReference type="GO" id="GO:0110051">
    <property type="term" value="P:metabolite repair"/>
    <property type="evidence" value="ECO:0007669"/>
    <property type="project" value="TreeGrafter"/>
</dbReference>
<feature type="binding site" evidence="17">
    <location>
        <position position="251"/>
    </location>
    <ligand>
        <name>(6S)-NADPHX</name>
        <dbReference type="ChEBI" id="CHEBI:64076"/>
    </ligand>
</feature>
<comment type="similarity">
    <text evidence="4 19">In the C-terminal section; belongs to the NnrD/CARKD family.</text>
</comment>
<keyword evidence="12 17" id="KW-0456">Lyase</keyword>
<dbReference type="PANTHER" id="PTHR12592:SF0">
    <property type="entry name" value="ATP-DEPENDENT (S)-NAD(P)H-HYDRATE DEHYDRATASE"/>
    <property type="match status" value="1"/>
</dbReference>
<dbReference type="HAMAP" id="MF_01966">
    <property type="entry name" value="NADHX_epimerase"/>
    <property type="match status" value="1"/>
</dbReference>
<evidence type="ECO:0000256" key="6">
    <source>
        <dbReference type="ARBA" id="ARBA00022741"/>
    </source>
</evidence>
<evidence type="ECO:0000256" key="11">
    <source>
        <dbReference type="ARBA" id="ARBA00023235"/>
    </source>
</evidence>
<evidence type="ECO:0000256" key="4">
    <source>
        <dbReference type="ARBA" id="ARBA00009524"/>
    </source>
</evidence>
<dbReference type="InterPro" id="IPR029056">
    <property type="entry name" value="Ribokinase-like"/>
</dbReference>
<evidence type="ECO:0000256" key="19">
    <source>
        <dbReference type="PIRNR" id="PIRNR017184"/>
    </source>
</evidence>
<keyword evidence="13" id="KW-0511">Multifunctional enzyme</keyword>
<dbReference type="GO" id="GO:0046496">
    <property type="term" value="P:nicotinamide nucleotide metabolic process"/>
    <property type="evidence" value="ECO:0007669"/>
    <property type="project" value="UniProtKB-UniRule"/>
</dbReference>
<name>A0A318ETD5_9FIRM</name>
<keyword evidence="8 17" id="KW-0521">NADP</keyword>
<comment type="similarity">
    <text evidence="18">Belongs to the NnrE/AIBP family.</text>
</comment>
<sequence length="491" mass="53520">MEYLLTSDQMKLLDNNTIDKIGIASSVLMEKAALSVVSAIDEECANAKNILVVSGIGNNGGDGIAIGRILHLQGRQVRIVVIGDRQHSSPETKKQIEIAEKYNIKIYNTFDKNEYNVIVDSVFGIGLTRSVEGQYKKAIHFINQAKGFKIAVDIPSGISADTGKIMGCAVKADLTVAIAYKKLGHVFYPGAQYCNRIKVADIGVYGADEICFNFSYNKKDLDKLPQRSNDSNKGTFGKALIIAGSNNMSGAAYLASLAAYKMGCGLVRIFTPLENREILQTLIPEAVLTTYDTKQFSHKSLEDAIAWADVINIGPGLGMSDIAKQILETVLKKHKCPLVIDADGINLLAKYEQLLTKNQKNIIITPHMKEMSRLSKRNINDIKNNLIENATEMAKKYKLICVLKDSRTIVADYNKKVYINQSGNNGMAKAGSGDVLSGIITGLLAQKMKPFESAALGVYIHGVSGDEASNLNGCYSTLARDIAMNITRALH</sequence>
<comment type="catalytic activity">
    <reaction evidence="15 17 19">
        <text>(6S)-NADHX + ADP = AMP + phosphate + NADH + H(+)</text>
        <dbReference type="Rhea" id="RHEA:32223"/>
        <dbReference type="ChEBI" id="CHEBI:15378"/>
        <dbReference type="ChEBI" id="CHEBI:43474"/>
        <dbReference type="ChEBI" id="CHEBI:57945"/>
        <dbReference type="ChEBI" id="CHEBI:64074"/>
        <dbReference type="ChEBI" id="CHEBI:456215"/>
        <dbReference type="ChEBI" id="CHEBI:456216"/>
        <dbReference type="EC" id="4.2.1.136"/>
    </reaction>
</comment>
<feature type="binding site" evidence="18">
    <location>
        <begin position="58"/>
        <end position="62"/>
    </location>
    <ligand>
        <name>(6S)-NADPHX</name>
        <dbReference type="ChEBI" id="CHEBI:64076"/>
    </ligand>
</feature>
<dbReference type="EC" id="4.2.1.136" evidence="19"/>
<comment type="similarity">
    <text evidence="17">Belongs to the NnrD/CARKD family.</text>
</comment>
<feature type="binding site" evidence="17">
    <location>
        <position position="433"/>
    </location>
    <ligand>
        <name>AMP</name>
        <dbReference type="ChEBI" id="CHEBI:456215"/>
    </ligand>
</feature>
<evidence type="ECO:0000256" key="13">
    <source>
        <dbReference type="ARBA" id="ARBA00023268"/>
    </source>
</evidence>
<dbReference type="EMBL" id="QICS01000001">
    <property type="protein sequence ID" value="PXV95770.1"/>
    <property type="molecule type" value="Genomic_DNA"/>
</dbReference>
<comment type="cofactor">
    <cofactor evidence="17">
        <name>Mg(2+)</name>
        <dbReference type="ChEBI" id="CHEBI:18420"/>
    </cofactor>
</comment>
<evidence type="ECO:0000256" key="12">
    <source>
        <dbReference type="ARBA" id="ARBA00023239"/>
    </source>
</evidence>
<dbReference type="SUPFAM" id="SSF53613">
    <property type="entry name" value="Ribokinase-like"/>
    <property type="match status" value="1"/>
</dbReference>
<feature type="binding site" evidence="17">
    <location>
        <begin position="404"/>
        <end position="408"/>
    </location>
    <ligand>
        <name>AMP</name>
        <dbReference type="ChEBI" id="CHEBI:456215"/>
    </ligand>
</feature>
<evidence type="ECO:0000256" key="9">
    <source>
        <dbReference type="ARBA" id="ARBA00022958"/>
    </source>
</evidence>
<feature type="domain" description="YjeF N-terminal" evidence="21">
    <location>
        <begin position="10"/>
        <end position="210"/>
    </location>
</feature>
<dbReference type="Gene3D" id="3.40.50.10260">
    <property type="entry name" value="YjeF N-terminal domain"/>
    <property type="match status" value="1"/>
</dbReference>
<organism evidence="22 23">
    <name type="scientific">Lachnotalea glycerini</name>
    <dbReference type="NCBI Taxonomy" id="1763509"/>
    <lineage>
        <taxon>Bacteria</taxon>
        <taxon>Bacillati</taxon>
        <taxon>Bacillota</taxon>
        <taxon>Clostridia</taxon>
        <taxon>Lachnospirales</taxon>
        <taxon>Lachnospiraceae</taxon>
        <taxon>Lachnotalea</taxon>
    </lineage>
</organism>
<dbReference type="InterPro" id="IPR017953">
    <property type="entry name" value="Carbohydrate_kinase_pred_CS"/>
</dbReference>
<comment type="cofactor">
    <cofactor evidence="18 19">
        <name>K(+)</name>
        <dbReference type="ChEBI" id="CHEBI:29103"/>
    </cofactor>
    <text evidence="18 19">Binds 1 potassium ion per subunit.</text>
</comment>
<feature type="binding site" evidence="18">
    <location>
        <position position="120"/>
    </location>
    <ligand>
        <name>K(+)</name>
        <dbReference type="ChEBI" id="CHEBI:29103"/>
    </ligand>
</feature>
<feature type="binding site" evidence="17">
    <location>
        <position position="367"/>
    </location>
    <ligand>
        <name>(6S)-NADPHX</name>
        <dbReference type="ChEBI" id="CHEBI:64076"/>
    </ligand>
</feature>
<dbReference type="GO" id="GO:0052856">
    <property type="term" value="F:NAD(P)HX epimerase activity"/>
    <property type="evidence" value="ECO:0007669"/>
    <property type="project" value="UniProtKB-UniRule"/>
</dbReference>
<protein>
    <recommendedName>
        <fullName evidence="19">Bifunctional NAD(P)H-hydrate repair enzyme</fullName>
    </recommendedName>
    <alternativeName>
        <fullName evidence="19">Nicotinamide nucleotide repair protein</fullName>
    </alternativeName>
    <domain>
        <recommendedName>
            <fullName evidence="19">ADP-dependent (S)-NAD(P)H-hydrate dehydratase</fullName>
            <ecNumber evidence="19">4.2.1.136</ecNumber>
        </recommendedName>
        <alternativeName>
            <fullName evidence="19">ADP-dependent NAD(P)HX dehydratase</fullName>
        </alternativeName>
    </domain>
    <domain>
        <recommendedName>
            <fullName evidence="19">NAD(P)H-hydrate epimerase</fullName>
            <ecNumber evidence="19">5.1.99.6</ecNumber>
        </recommendedName>
    </domain>
</protein>
<evidence type="ECO:0000256" key="14">
    <source>
        <dbReference type="ARBA" id="ARBA00025153"/>
    </source>
</evidence>
<evidence type="ECO:0000256" key="1">
    <source>
        <dbReference type="ARBA" id="ARBA00000013"/>
    </source>
</evidence>
<feature type="binding site" evidence="18">
    <location>
        <begin position="124"/>
        <end position="130"/>
    </location>
    <ligand>
        <name>(6S)-NADPHX</name>
        <dbReference type="ChEBI" id="CHEBI:64076"/>
    </ligand>
</feature>
<dbReference type="GO" id="GO:0046872">
    <property type="term" value="F:metal ion binding"/>
    <property type="evidence" value="ECO:0007669"/>
    <property type="project" value="UniProtKB-UniRule"/>
</dbReference>
<comment type="catalytic activity">
    <reaction evidence="2 18 19">
        <text>(6R)-NADPHX = (6S)-NADPHX</text>
        <dbReference type="Rhea" id="RHEA:32227"/>
        <dbReference type="ChEBI" id="CHEBI:64076"/>
        <dbReference type="ChEBI" id="CHEBI:64077"/>
        <dbReference type="EC" id="5.1.99.6"/>
    </reaction>
</comment>
<dbReference type="Pfam" id="PF01256">
    <property type="entry name" value="Carb_kinase"/>
    <property type="match status" value="1"/>
</dbReference>
<dbReference type="AlphaFoldDB" id="A0A318ETD5"/>
<keyword evidence="11 18" id="KW-0413">Isomerase</keyword>
<comment type="similarity">
    <text evidence="3 19">In the N-terminal section; belongs to the NnrE/AIBP family.</text>
</comment>
<evidence type="ECO:0000259" key="21">
    <source>
        <dbReference type="PROSITE" id="PS51385"/>
    </source>
</evidence>
<evidence type="ECO:0000313" key="23">
    <source>
        <dbReference type="Proteomes" id="UP000247523"/>
    </source>
</evidence>
<dbReference type="RefSeq" id="WP_110290143.1">
    <property type="nucleotide sequence ID" value="NZ_QICS01000001.1"/>
</dbReference>
<dbReference type="Pfam" id="PF03853">
    <property type="entry name" value="YjeF_N"/>
    <property type="match status" value="1"/>
</dbReference>
<dbReference type="Proteomes" id="UP000247523">
    <property type="component" value="Unassembled WGS sequence"/>
</dbReference>
<dbReference type="PROSITE" id="PS01050">
    <property type="entry name" value="YJEF_C_2"/>
    <property type="match status" value="1"/>
</dbReference>
<feature type="binding site" evidence="17">
    <location>
        <position position="316"/>
    </location>
    <ligand>
        <name>(6S)-NADPHX</name>
        <dbReference type="ChEBI" id="CHEBI:64076"/>
    </ligand>
</feature>
<dbReference type="HAMAP" id="MF_01965">
    <property type="entry name" value="NADHX_dehydratase"/>
    <property type="match status" value="1"/>
</dbReference>
<comment type="function">
    <text evidence="14 19">Bifunctional enzyme that catalyzes the epimerization of the S- and R-forms of NAD(P)HX and the dehydration of the S-form of NAD(P)HX at the expense of ADP, which is converted to AMP. This allows the repair of both epimers of NAD(P)HX, a damaged form of NAD(P)H that is a result of enzymatic or heat-dependent hydration.</text>
</comment>
<keyword evidence="10 17" id="KW-0520">NAD</keyword>
<evidence type="ECO:0000256" key="18">
    <source>
        <dbReference type="HAMAP-Rule" id="MF_01966"/>
    </source>
</evidence>
<feature type="binding site" evidence="18">
    <location>
        <position position="135"/>
    </location>
    <ligand>
        <name>(6S)-NADPHX</name>
        <dbReference type="ChEBI" id="CHEBI:64076"/>
    </ligand>
</feature>
<comment type="catalytic activity">
    <reaction evidence="16 17 19">
        <text>(6S)-NADPHX + ADP = AMP + phosphate + NADPH + H(+)</text>
        <dbReference type="Rhea" id="RHEA:32235"/>
        <dbReference type="ChEBI" id="CHEBI:15378"/>
        <dbReference type="ChEBI" id="CHEBI:43474"/>
        <dbReference type="ChEBI" id="CHEBI:57783"/>
        <dbReference type="ChEBI" id="CHEBI:64076"/>
        <dbReference type="ChEBI" id="CHEBI:456215"/>
        <dbReference type="ChEBI" id="CHEBI:456216"/>
        <dbReference type="EC" id="4.2.1.136"/>
    </reaction>
</comment>
<gene>
    <name evidence="17" type="primary">nnrD</name>
    <name evidence="18" type="synonym">nnrE</name>
    <name evidence="22" type="ORF">C8E03_101400</name>
</gene>
<dbReference type="PROSITE" id="PS51383">
    <property type="entry name" value="YJEF_C_3"/>
    <property type="match status" value="1"/>
</dbReference>
<comment type="caution">
    <text evidence="22">The sequence shown here is derived from an EMBL/GenBank/DDBJ whole genome shotgun (WGS) entry which is preliminary data.</text>
</comment>
<reference evidence="22 23" key="1">
    <citation type="submission" date="2018-05" db="EMBL/GenBank/DDBJ databases">
        <title>Genomic Encyclopedia of Type Strains, Phase IV (KMG-IV): sequencing the most valuable type-strain genomes for metagenomic binning, comparative biology and taxonomic classification.</title>
        <authorList>
            <person name="Goeker M."/>
        </authorList>
    </citation>
    <scope>NUCLEOTIDE SEQUENCE [LARGE SCALE GENOMIC DNA]</scope>
    <source>
        <strain evidence="22 23">DSM 28816</strain>
    </source>
</reference>
<feature type="binding site" evidence="17">
    <location>
        <position position="434"/>
    </location>
    <ligand>
        <name>(6S)-NADPHX</name>
        <dbReference type="ChEBI" id="CHEBI:64076"/>
    </ligand>
</feature>
<dbReference type="PANTHER" id="PTHR12592">
    <property type="entry name" value="ATP-DEPENDENT (S)-NAD(P)H-HYDRATE DEHYDRATASE FAMILY MEMBER"/>
    <property type="match status" value="1"/>
</dbReference>
<dbReference type="GO" id="GO:0052855">
    <property type="term" value="F:ADP-dependent NAD(P)H-hydrate dehydratase activity"/>
    <property type="evidence" value="ECO:0007669"/>
    <property type="project" value="UniProtKB-UniRule"/>
</dbReference>
<feature type="binding site" evidence="18">
    <location>
        <position position="153"/>
    </location>
    <ligand>
        <name>(6S)-NADPHX</name>
        <dbReference type="ChEBI" id="CHEBI:64076"/>
    </ligand>
</feature>
<dbReference type="CDD" id="cd01171">
    <property type="entry name" value="YXKO-related"/>
    <property type="match status" value="1"/>
</dbReference>
<evidence type="ECO:0000256" key="15">
    <source>
        <dbReference type="ARBA" id="ARBA00048238"/>
    </source>
</evidence>
<dbReference type="EC" id="5.1.99.6" evidence="19"/>
<comment type="catalytic activity">
    <reaction evidence="1 18 19">
        <text>(6R)-NADHX = (6S)-NADHX</text>
        <dbReference type="Rhea" id="RHEA:32215"/>
        <dbReference type="ChEBI" id="CHEBI:64074"/>
        <dbReference type="ChEBI" id="CHEBI:64075"/>
        <dbReference type="EC" id="5.1.99.6"/>
    </reaction>
</comment>
<evidence type="ECO:0000256" key="17">
    <source>
        <dbReference type="HAMAP-Rule" id="MF_01965"/>
    </source>
</evidence>
<dbReference type="InterPro" id="IPR004443">
    <property type="entry name" value="YjeF_N_dom"/>
</dbReference>
<evidence type="ECO:0000256" key="2">
    <source>
        <dbReference type="ARBA" id="ARBA00000909"/>
    </source>
</evidence>
<feature type="domain" description="YjeF C-terminal" evidence="20">
    <location>
        <begin position="216"/>
        <end position="491"/>
    </location>
</feature>
<keyword evidence="9 18" id="KW-0630">Potassium</keyword>
<keyword evidence="7 17" id="KW-0067">ATP-binding</keyword>
<evidence type="ECO:0000256" key="7">
    <source>
        <dbReference type="ARBA" id="ARBA00022840"/>
    </source>
</evidence>
<accession>A0A318ETD5</accession>
<evidence type="ECO:0000256" key="16">
    <source>
        <dbReference type="ARBA" id="ARBA00049209"/>
    </source>
</evidence>
<evidence type="ECO:0000259" key="20">
    <source>
        <dbReference type="PROSITE" id="PS51383"/>
    </source>
</evidence>
<dbReference type="PIRSF" id="PIRSF017184">
    <property type="entry name" value="Nnr"/>
    <property type="match status" value="1"/>
</dbReference>
<dbReference type="InterPro" id="IPR036652">
    <property type="entry name" value="YjeF_N_dom_sf"/>
</dbReference>
<dbReference type="SUPFAM" id="SSF64153">
    <property type="entry name" value="YjeF N-terminal domain-like"/>
    <property type="match status" value="1"/>
</dbReference>
<evidence type="ECO:0000256" key="8">
    <source>
        <dbReference type="ARBA" id="ARBA00022857"/>
    </source>
</evidence>